<reference evidence="2" key="1">
    <citation type="submission" date="2007-11" db="EMBL/GenBank/DDBJ databases">
        <authorList>
            <person name="Fulton L."/>
            <person name="Clifton S."/>
            <person name="Fulton B."/>
            <person name="Xu J."/>
            <person name="Minx P."/>
            <person name="Pepin K.H."/>
            <person name="Johnson M."/>
            <person name="Thiruvilangam P."/>
            <person name="Bhonagiri V."/>
            <person name="Nash W.E."/>
            <person name="Mardis E.R."/>
            <person name="Wilson R.K."/>
        </authorList>
    </citation>
    <scope>NUCLEOTIDE SEQUENCE [LARGE SCALE GENOMIC DNA]</scope>
    <source>
        <strain evidence="2">DSM 1402</strain>
    </source>
</reference>
<dbReference type="InterPro" id="IPR025272">
    <property type="entry name" value="SocA_Panacea"/>
</dbReference>
<dbReference type="Proteomes" id="UP000005798">
    <property type="component" value="Unassembled WGS sequence"/>
</dbReference>
<accession>B0N8H9</accession>
<proteinExistence type="predicted"/>
<organism evidence="2 3">
    <name type="scientific">Thomasclavelia ramosa DSM 1402</name>
    <dbReference type="NCBI Taxonomy" id="445974"/>
    <lineage>
        <taxon>Bacteria</taxon>
        <taxon>Bacillati</taxon>
        <taxon>Bacillota</taxon>
        <taxon>Erysipelotrichia</taxon>
        <taxon>Erysipelotrichales</taxon>
        <taxon>Coprobacillaceae</taxon>
        <taxon>Thomasclavelia</taxon>
    </lineage>
</organism>
<gene>
    <name evidence="2" type="ORF">CLORAM_02913</name>
</gene>
<keyword evidence="3" id="KW-1185">Reference proteome</keyword>
<evidence type="ECO:0000313" key="3">
    <source>
        <dbReference type="Proteomes" id="UP000005798"/>
    </source>
</evidence>
<evidence type="ECO:0000259" key="1">
    <source>
        <dbReference type="Pfam" id="PF13274"/>
    </source>
</evidence>
<dbReference type="EMBL" id="ABFX02000008">
    <property type="protein sequence ID" value="EDS18117.1"/>
    <property type="molecule type" value="Genomic_DNA"/>
</dbReference>
<sequence>MFKGIILLIFVTFIAILIKKCYKCGIMKVDKDVIRKGECEMKSKYDALELSKKVISLAEENGLYISNLQLQKVMYYIQGNFMKEFNKKAFLDNIECWEYGPVIKKIWSTFNVYGRSPIRGINSQLNITEDEKCLIISILKDKLSMNVWRLVDETHDELPWKNANHSGSSILSDADMVEYFCK</sequence>
<name>B0N8H9_9FIRM</name>
<dbReference type="HOGENOM" id="CLU_110683_0_0_9"/>
<evidence type="ECO:0000313" key="2">
    <source>
        <dbReference type="EMBL" id="EDS18117.1"/>
    </source>
</evidence>
<dbReference type="AlphaFoldDB" id="B0N8H9"/>
<feature type="domain" description="Antitoxin SocA-like Panacea" evidence="1">
    <location>
        <begin position="70"/>
        <end position="161"/>
    </location>
</feature>
<reference evidence="2" key="2">
    <citation type="submission" date="2014-06" db="EMBL/GenBank/DDBJ databases">
        <title>Draft genome sequence of Clostridium ramosum(DSM 1402).</title>
        <authorList>
            <person name="Sudarsanam P."/>
            <person name="Ley R."/>
            <person name="Guruge J."/>
            <person name="Turnbaugh P.J."/>
            <person name="Mahowald M."/>
            <person name="Liep D."/>
            <person name="Gordon J."/>
        </authorList>
    </citation>
    <scope>NUCLEOTIDE SEQUENCE</scope>
    <source>
        <strain evidence="2">DSM 1402</strain>
    </source>
</reference>
<dbReference type="eggNOG" id="COG3600">
    <property type="taxonomic scope" value="Bacteria"/>
</dbReference>
<dbReference type="Pfam" id="PF13274">
    <property type="entry name" value="SocA_Panacea"/>
    <property type="match status" value="1"/>
</dbReference>
<protein>
    <recommendedName>
        <fullName evidence="1">Antitoxin SocA-like Panacea domain-containing protein</fullName>
    </recommendedName>
</protein>
<comment type="caution">
    <text evidence="2">The sequence shown here is derived from an EMBL/GenBank/DDBJ whole genome shotgun (WGS) entry which is preliminary data.</text>
</comment>